<name>A0A518D087_9BACT</name>
<dbReference type="PANTHER" id="PTHR45947">
    <property type="entry name" value="SULFOQUINOVOSYL TRANSFERASE SQD2"/>
    <property type="match status" value="1"/>
</dbReference>
<dbReference type="EMBL" id="CP036290">
    <property type="protein sequence ID" value="QDU84877.1"/>
    <property type="molecule type" value="Genomic_DNA"/>
</dbReference>
<organism evidence="4 5">
    <name type="scientific">Rohdeia mirabilis</name>
    <dbReference type="NCBI Taxonomy" id="2528008"/>
    <lineage>
        <taxon>Bacteria</taxon>
        <taxon>Pseudomonadati</taxon>
        <taxon>Planctomycetota</taxon>
        <taxon>Planctomycetia</taxon>
        <taxon>Planctomycetia incertae sedis</taxon>
        <taxon>Rohdeia</taxon>
    </lineage>
</organism>
<dbReference type="InterPro" id="IPR028098">
    <property type="entry name" value="Glyco_trans_4-like_N"/>
</dbReference>
<dbReference type="AlphaFoldDB" id="A0A518D087"/>
<dbReference type="SUPFAM" id="SSF53756">
    <property type="entry name" value="UDP-Glycosyltransferase/glycogen phosphorylase"/>
    <property type="match status" value="1"/>
</dbReference>
<protein>
    <submittedName>
        <fullName evidence="4">D-inositol 3-phosphate glycosyltransferase</fullName>
        <ecNumber evidence="4">2.4.1.250</ecNumber>
    </submittedName>
</protein>
<proteinExistence type="predicted"/>
<feature type="domain" description="Glycosyltransferase subfamily 4-like N-terminal" evidence="3">
    <location>
        <begin position="13"/>
        <end position="180"/>
    </location>
</feature>
<feature type="domain" description="Glycosyl transferase family 1" evidence="2">
    <location>
        <begin position="192"/>
        <end position="361"/>
    </location>
</feature>
<dbReference type="Pfam" id="PF00534">
    <property type="entry name" value="Glycos_transf_1"/>
    <property type="match status" value="1"/>
</dbReference>
<keyword evidence="4" id="KW-0328">Glycosyltransferase</keyword>
<dbReference type="Pfam" id="PF13439">
    <property type="entry name" value="Glyco_transf_4"/>
    <property type="match status" value="1"/>
</dbReference>
<dbReference type="GO" id="GO:0102710">
    <property type="term" value="F:D-inositol-3-phosphate glycosyltransferase activity"/>
    <property type="evidence" value="ECO:0007669"/>
    <property type="project" value="UniProtKB-EC"/>
</dbReference>
<evidence type="ECO:0000313" key="5">
    <source>
        <dbReference type="Proteomes" id="UP000319342"/>
    </source>
</evidence>
<dbReference type="EC" id="2.4.1.250" evidence="4"/>
<evidence type="ECO:0000313" key="4">
    <source>
        <dbReference type="EMBL" id="QDU84877.1"/>
    </source>
</evidence>
<reference evidence="4 5" key="1">
    <citation type="submission" date="2019-02" db="EMBL/GenBank/DDBJ databases">
        <title>Deep-cultivation of Planctomycetes and their phenomic and genomic characterization uncovers novel biology.</title>
        <authorList>
            <person name="Wiegand S."/>
            <person name="Jogler M."/>
            <person name="Boedeker C."/>
            <person name="Pinto D."/>
            <person name="Vollmers J."/>
            <person name="Rivas-Marin E."/>
            <person name="Kohn T."/>
            <person name="Peeters S.H."/>
            <person name="Heuer A."/>
            <person name="Rast P."/>
            <person name="Oberbeckmann S."/>
            <person name="Bunk B."/>
            <person name="Jeske O."/>
            <person name="Meyerdierks A."/>
            <person name="Storesund J.E."/>
            <person name="Kallscheuer N."/>
            <person name="Luecker S."/>
            <person name="Lage O.M."/>
            <person name="Pohl T."/>
            <person name="Merkel B.J."/>
            <person name="Hornburger P."/>
            <person name="Mueller R.-W."/>
            <person name="Bruemmer F."/>
            <person name="Labrenz M."/>
            <person name="Spormann A.M."/>
            <person name="Op den Camp H."/>
            <person name="Overmann J."/>
            <person name="Amann R."/>
            <person name="Jetten M.S.M."/>
            <person name="Mascher T."/>
            <person name="Medema M.H."/>
            <person name="Devos D.P."/>
            <person name="Kaster A.-K."/>
            <person name="Ovreas L."/>
            <person name="Rohde M."/>
            <person name="Galperin M.Y."/>
            <person name="Jogler C."/>
        </authorList>
    </citation>
    <scope>NUCLEOTIDE SEQUENCE [LARGE SCALE GENOMIC DNA]</scope>
    <source>
        <strain evidence="4 5">Pla163</strain>
    </source>
</reference>
<evidence type="ECO:0000259" key="2">
    <source>
        <dbReference type="Pfam" id="PF00534"/>
    </source>
</evidence>
<dbReference type="Gene3D" id="3.40.50.2000">
    <property type="entry name" value="Glycogen Phosphorylase B"/>
    <property type="match status" value="2"/>
</dbReference>
<dbReference type="PANTHER" id="PTHR45947:SF3">
    <property type="entry name" value="SULFOQUINOVOSYL TRANSFERASE SQD2"/>
    <property type="match status" value="1"/>
</dbReference>
<dbReference type="Proteomes" id="UP000319342">
    <property type="component" value="Chromosome"/>
</dbReference>
<evidence type="ECO:0000259" key="3">
    <source>
        <dbReference type="Pfam" id="PF13439"/>
    </source>
</evidence>
<sequence length="417" mass="43951">MRIARVVTRMNLGGPARQVLASDPELVRRGHELRVFCGAPDPGEGDLFDALGASGVEAVRIPGLGRRARPSGDLRALFDLRRQLAAFAPDVVHTHASKAGFLGRLAAPRSAGLVHTFHGHVLEGYFGRATSRGLRTVERLLARRTDRIVAVSRATAEDLVRLRVCAAGDVSLSPPGIDLESHLAIDEATRIEARERAGIAPSAFVVGFVGRLAAVKRPALAGRVLVALRERGHDAVLLVAGDGPERAALEEATRDLPAGSVHFAGAIDDTTWVHAASDAVLSCSRSEGLPVALIEAAASGTPAVALRVGGVGELIDDGVDGRLVESPSADGVVVTALAEALERLALDPTERRRLGRAARERARANHGARGLADRLEAIYRGVLESMHTDSMHTDSAHTDSAHTGPHSDAQEARRCAS</sequence>
<evidence type="ECO:0000256" key="1">
    <source>
        <dbReference type="SAM" id="MobiDB-lite"/>
    </source>
</evidence>
<feature type="region of interest" description="Disordered" evidence="1">
    <location>
        <begin position="389"/>
        <end position="417"/>
    </location>
</feature>
<dbReference type="RefSeq" id="WP_419185764.1">
    <property type="nucleotide sequence ID" value="NZ_CP036290.1"/>
</dbReference>
<accession>A0A518D087</accession>
<keyword evidence="5" id="KW-1185">Reference proteome</keyword>
<gene>
    <name evidence="4" type="primary">mshA_5</name>
    <name evidence="4" type="ORF">Pla163_19950</name>
</gene>
<dbReference type="InterPro" id="IPR001296">
    <property type="entry name" value="Glyco_trans_1"/>
</dbReference>
<feature type="compositionally biased region" description="Basic and acidic residues" evidence="1">
    <location>
        <begin position="389"/>
        <end position="400"/>
    </location>
</feature>
<feature type="compositionally biased region" description="Basic and acidic residues" evidence="1">
    <location>
        <begin position="408"/>
        <end position="417"/>
    </location>
</feature>
<dbReference type="InterPro" id="IPR050194">
    <property type="entry name" value="Glycosyltransferase_grp1"/>
</dbReference>
<keyword evidence="4" id="KW-0808">Transferase</keyword>